<dbReference type="SUPFAM" id="SSF52777">
    <property type="entry name" value="CoA-dependent acyltransferases"/>
    <property type="match status" value="2"/>
</dbReference>
<dbReference type="SUPFAM" id="SSF47336">
    <property type="entry name" value="ACP-like"/>
    <property type="match status" value="2"/>
</dbReference>
<organism evidence="15 16">
    <name type="scientific">Triangularia verruculosa</name>
    <dbReference type="NCBI Taxonomy" id="2587418"/>
    <lineage>
        <taxon>Eukaryota</taxon>
        <taxon>Fungi</taxon>
        <taxon>Dikarya</taxon>
        <taxon>Ascomycota</taxon>
        <taxon>Pezizomycotina</taxon>
        <taxon>Sordariomycetes</taxon>
        <taxon>Sordariomycetidae</taxon>
        <taxon>Sordariales</taxon>
        <taxon>Podosporaceae</taxon>
        <taxon>Triangularia</taxon>
    </lineage>
</organism>
<dbReference type="InterPro" id="IPR009081">
    <property type="entry name" value="PP-bd_ACP"/>
</dbReference>
<feature type="active site" description="Proton acceptor; for dehydratase activity" evidence="10">
    <location>
        <position position="976"/>
    </location>
</feature>
<keyword evidence="7" id="KW-0560">Oxidoreductase</keyword>
<evidence type="ECO:0000256" key="10">
    <source>
        <dbReference type="PROSITE-ProRule" id="PRU01363"/>
    </source>
</evidence>
<feature type="domain" description="PKS/mFAS DH" evidence="14">
    <location>
        <begin position="944"/>
        <end position="1237"/>
    </location>
</feature>
<evidence type="ECO:0000256" key="2">
    <source>
        <dbReference type="ARBA" id="ARBA00022553"/>
    </source>
</evidence>
<name>A0AAN7AZ68_9PEZI</name>
<evidence type="ECO:0000259" key="13">
    <source>
        <dbReference type="PROSITE" id="PS52004"/>
    </source>
</evidence>
<dbReference type="Pfam" id="PF02801">
    <property type="entry name" value="Ketoacyl-synt_C"/>
    <property type="match status" value="1"/>
</dbReference>
<dbReference type="Gene3D" id="3.40.366.10">
    <property type="entry name" value="Malonyl-Coenzyme A Acyl Carrier Protein, domain 2"/>
    <property type="match status" value="1"/>
</dbReference>
<keyword evidence="16" id="KW-1185">Reference proteome</keyword>
<dbReference type="InterPro" id="IPR029063">
    <property type="entry name" value="SAM-dependent_MTases_sf"/>
</dbReference>
<evidence type="ECO:0000256" key="6">
    <source>
        <dbReference type="ARBA" id="ARBA00022737"/>
    </source>
</evidence>
<dbReference type="InterPro" id="IPR014030">
    <property type="entry name" value="Ketoacyl_synth_N"/>
</dbReference>
<dbReference type="InterPro" id="IPR023213">
    <property type="entry name" value="CAT-like_dom_sf"/>
</dbReference>
<feature type="compositionally biased region" description="Polar residues" evidence="11">
    <location>
        <begin position="2500"/>
        <end position="2509"/>
    </location>
</feature>
<dbReference type="Pfam" id="PF00698">
    <property type="entry name" value="Acyl_transf_1"/>
    <property type="match status" value="1"/>
</dbReference>
<dbReference type="InterPro" id="IPR020806">
    <property type="entry name" value="PKS_PP-bd"/>
</dbReference>
<accession>A0AAN7AZ68</accession>
<dbReference type="InterPro" id="IPR036291">
    <property type="entry name" value="NAD(P)-bd_dom_sf"/>
</dbReference>
<dbReference type="InterPro" id="IPR036736">
    <property type="entry name" value="ACP-like_sf"/>
</dbReference>
<dbReference type="GO" id="GO:0016491">
    <property type="term" value="F:oxidoreductase activity"/>
    <property type="evidence" value="ECO:0007669"/>
    <property type="project" value="UniProtKB-KW"/>
</dbReference>
<dbReference type="InterPro" id="IPR014031">
    <property type="entry name" value="Ketoacyl_synth_C"/>
</dbReference>
<dbReference type="PROSITE" id="PS52019">
    <property type="entry name" value="PKS_MFAS_DH"/>
    <property type="match status" value="1"/>
</dbReference>
<dbReference type="InterPro" id="IPR049900">
    <property type="entry name" value="PKS_mFAS_DH"/>
</dbReference>
<keyword evidence="6" id="KW-0677">Repeat</keyword>
<feature type="domain" description="Carrier" evidence="12">
    <location>
        <begin position="2387"/>
        <end position="2469"/>
    </location>
</feature>
<dbReference type="Pfam" id="PF00550">
    <property type="entry name" value="PP-binding"/>
    <property type="match status" value="1"/>
</dbReference>
<dbReference type="Pfam" id="PF21089">
    <property type="entry name" value="PKS_DH_N"/>
    <property type="match status" value="1"/>
</dbReference>
<dbReference type="GO" id="GO:0006633">
    <property type="term" value="P:fatty acid biosynthetic process"/>
    <property type="evidence" value="ECO:0007669"/>
    <property type="project" value="InterPro"/>
</dbReference>
<dbReference type="InterPro" id="IPR018201">
    <property type="entry name" value="Ketoacyl_synth_AS"/>
</dbReference>
<dbReference type="NCBIfam" id="TIGR01733">
    <property type="entry name" value="AA-adenyl-dom"/>
    <property type="match status" value="1"/>
</dbReference>
<keyword evidence="5" id="KW-0808">Transferase</keyword>
<dbReference type="InterPro" id="IPR006162">
    <property type="entry name" value="Ppantetheine_attach_site"/>
</dbReference>
<feature type="domain" description="Ketosynthase family 3 (KS3)" evidence="13">
    <location>
        <begin position="7"/>
        <end position="442"/>
    </location>
</feature>
<dbReference type="PANTHER" id="PTHR43775:SF20">
    <property type="entry name" value="HYBRID PKS-NRPS SYNTHETASE APDA"/>
    <property type="match status" value="1"/>
</dbReference>
<dbReference type="SMART" id="SM00823">
    <property type="entry name" value="PKS_PP"/>
    <property type="match status" value="2"/>
</dbReference>
<dbReference type="InterPro" id="IPR032821">
    <property type="entry name" value="PKS_assoc"/>
</dbReference>
<dbReference type="GO" id="GO:0008168">
    <property type="term" value="F:methyltransferase activity"/>
    <property type="evidence" value="ECO:0007669"/>
    <property type="project" value="UniProtKB-KW"/>
</dbReference>
<dbReference type="InterPro" id="IPR020845">
    <property type="entry name" value="AMP-binding_CS"/>
</dbReference>
<dbReference type="Pfam" id="PF23297">
    <property type="entry name" value="ACP_SdgA_C"/>
    <property type="match status" value="1"/>
</dbReference>
<feature type="domain" description="Carrier" evidence="12">
    <location>
        <begin position="3557"/>
        <end position="3637"/>
    </location>
</feature>
<dbReference type="Pfam" id="PF08242">
    <property type="entry name" value="Methyltransf_12"/>
    <property type="match status" value="1"/>
</dbReference>
<dbReference type="SMART" id="SM00825">
    <property type="entry name" value="PKS_KS"/>
    <property type="match status" value="1"/>
</dbReference>
<dbReference type="InterPro" id="IPR057326">
    <property type="entry name" value="KR_dom"/>
</dbReference>
<dbReference type="InterPro" id="IPR016036">
    <property type="entry name" value="Malonyl_transacylase_ACP-bd"/>
</dbReference>
<dbReference type="PROSITE" id="PS52004">
    <property type="entry name" value="KS3_2"/>
    <property type="match status" value="1"/>
</dbReference>
<dbReference type="GO" id="GO:0032259">
    <property type="term" value="P:methylation"/>
    <property type="evidence" value="ECO:0007669"/>
    <property type="project" value="UniProtKB-KW"/>
</dbReference>
<evidence type="ECO:0000313" key="15">
    <source>
        <dbReference type="EMBL" id="KAK4205028.1"/>
    </source>
</evidence>
<keyword evidence="8" id="KW-0511">Multifunctional enzyme</keyword>
<dbReference type="GO" id="GO:0031177">
    <property type="term" value="F:phosphopantetheine binding"/>
    <property type="evidence" value="ECO:0007669"/>
    <property type="project" value="InterPro"/>
</dbReference>
<dbReference type="InterPro" id="IPR042104">
    <property type="entry name" value="PKS_dehydratase_sf"/>
</dbReference>
<dbReference type="SUPFAM" id="SSF53335">
    <property type="entry name" value="S-adenosyl-L-methionine-dependent methyltransferases"/>
    <property type="match status" value="1"/>
</dbReference>
<keyword evidence="3" id="KW-0436">Ligase</keyword>
<dbReference type="GO" id="GO:0016874">
    <property type="term" value="F:ligase activity"/>
    <property type="evidence" value="ECO:0007669"/>
    <property type="project" value="UniProtKB-KW"/>
</dbReference>
<dbReference type="PROSITE" id="PS00455">
    <property type="entry name" value="AMP_BINDING"/>
    <property type="match status" value="1"/>
</dbReference>
<dbReference type="SUPFAM" id="SSF55048">
    <property type="entry name" value="Probable ACP-binding domain of malonyl-CoA ACP transacylase"/>
    <property type="match status" value="1"/>
</dbReference>
<dbReference type="Pfam" id="PF00668">
    <property type="entry name" value="Condensation"/>
    <property type="match status" value="1"/>
</dbReference>
<dbReference type="SUPFAM" id="SSF52151">
    <property type="entry name" value="FabD/lysophospholipase-like"/>
    <property type="match status" value="1"/>
</dbReference>
<dbReference type="InterPro" id="IPR020807">
    <property type="entry name" value="PKS_DH"/>
</dbReference>
<dbReference type="InterPro" id="IPR001227">
    <property type="entry name" value="Ac_transferase_dom_sf"/>
</dbReference>
<dbReference type="InterPro" id="IPR020841">
    <property type="entry name" value="PKS_Beta-ketoAc_synthase_dom"/>
</dbReference>
<dbReference type="InterPro" id="IPR013217">
    <property type="entry name" value="Methyltransf_12"/>
</dbReference>
<dbReference type="SUPFAM" id="SSF53901">
    <property type="entry name" value="Thiolase-like"/>
    <property type="match status" value="1"/>
</dbReference>
<dbReference type="InterPro" id="IPR050091">
    <property type="entry name" value="PKS_NRPS_Biosynth_Enz"/>
</dbReference>
<evidence type="ECO:0000259" key="12">
    <source>
        <dbReference type="PROSITE" id="PS50075"/>
    </source>
</evidence>
<gene>
    <name evidence="15" type="ORF">QBC40DRAFT_261048</name>
</gene>
<dbReference type="Pfam" id="PF14765">
    <property type="entry name" value="PS-DH"/>
    <property type="match status" value="1"/>
</dbReference>
<dbReference type="Gene3D" id="3.30.559.10">
    <property type="entry name" value="Chloramphenicol acetyltransferase-like domain"/>
    <property type="match status" value="1"/>
</dbReference>
<keyword evidence="4" id="KW-0489">Methyltransferase</keyword>
<comment type="similarity">
    <text evidence="9">In the C-terminal section; belongs to the NRP synthetase family.</text>
</comment>
<dbReference type="InterPro" id="IPR013120">
    <property type="entry name" value="FAR_NAD-bd"/>
</dbReference>
<dbReference type="PROSITE" id="PS00606">
    <property type="entry name" value="KS3_1"/>
    <property type="match status" value="1"/>
</dbReference>
<dbReference type="Pfam" id="PF08659">
    <property type="entry name" value="KR"/>
    <property type="match status" value="1"/>
</dbReference>
<dbReference type="Pfam" id="PF00109">
    <property type="entry name" value="ketoacyl-synt"/>
    <property type="match status" value="1"/>
</dbReference>
<evidence type="ECO:0000259" key="14">
    <source>
        <dbReference type="PROSITE" id="PS52019"/>
    </source>
</evidence>
<dbReference type="InterPro" id="IPR013968">
    <property type="entry name" value="PKS_KR"/>
</dbReference>
<dbReference type="SUPFAM" id="SSF56801">
    <property type="entry name" value="Acetyl-CoA synthetase-like"/>
    <property type="match status" value="1"/>
</dbReference>
<protein>
    <submittedName>
        <fullName evidence="15">Uncharacterized protein</fullName>
    </submittedName>
</protein>
<reference evidence="15" key="1">
    <citation type="journal article" date="2023" name="Mol. Phylogenet. Evol.">
        <title>Genome-scale phylogeny and comparative genomics of the fungal order Sordariales.</title>
        <authorList>
            <person name="Hensen N."/>
            <person name="Bonometti L."/>
            <person name="Westerberg I."/>
            <person name="Brannstrom I.O."/>
            <person name="Guillou S."/>
            <person name="Cros-Aarteil S."/>
            <person name="Calhoun S."/>
            <person name="Haridas S."/>
            <person name="Kuo A."/>
            <person name="Mondo S."/>
            <person name="Pangilinan J."/>
            <person name="Riley R."/>
            <person name="LaButti K."/>
            <person name="Andreopoulos B."/>
            <person name="Lipzen A."/>
            <person name="Chen C."/>
            <person name="Yan M."/>
            <person name="Daum C."/>
            <person name="Ng V."/>
            <person name="Clum A."/>
            <person name="Steindorff A."/>
            <person name="Ohm R.A."/>
            <person name="Martin F."/>
            <person name="Silar P."/>
            <person name="Natvig D.O."/>
            <person name="Lalanne C."/>
            <person name="Gautier V."/>
            <person name="Ament-Velasquez S.L."/>
            <person name="Kruys A."/>
            <person name="Hutchinson M.I."/>
            <person name="Powell A.J."/>
            <person name="Barry K."/>
            <person name="Miller A.N."/>
            <person name="Grigoriev I.V."/>
            <person name="Debuchy R."/>
            <person name="Gladieux P."/>
            <person name="Hiltunen Thoren M."/>
            <person name="Johannesson H."/>
        </authorList>
    </citation>
    <scope>NUCLEOTIDE SEQUENCE</scope>
    <source>
        <strain evidence="15">CBS 315.58</strain>
    </source>
</reference>
<reference evidence="15" key="2">
    <citation type="submission" date="2023-05" db="EMBL/GenBank/DDBJ databases">
        <authorList>
            <consortium name="Lawrence Berkeley National Laboratory"/>
            <person name="Steindorff A."/>
            <person name="Hensen N."/>
            <person name="Bonometti L."/>
            <person name="Westerberg I."/>
            <person name="Brannstrom I.O."/>
            <person name="Guillou S."/>
            <person name="Cros-Aarteil S."/>
            <person name="Calhoun S."/>
            <person name="Haridas S."/>
            <person name="Kuo A."/>
            <person name="Mondo S."/>
            <person name="Pangilinan J."/>
            <person name="Riley R."/>
            <person name="Labutti K."/>
            <person name="Andreopoulos B."/>
            <person name="Lipzen A."/>
            <person name="Chen C."/>
            <person name="Yanf M."/>
            <person name="Daum C."/>
            <person name="Ng V."/>
            <person name="Clum A."/>
            <person name="Ohm R."/>
            <person name="Martin F."/>
            <person name="Silar P."/>
            <person name="Natvig D."/>
            <person name="Lalanne C."/>
            <person name="Gautier V."/>
            <person name="Ament-Velasquez S.L."/>
            <person name="Kruys A."/>
            <person name="Hutchinson M.I."/>
            <person name="Powell A.J."/>
            <person name="Barry K."/>
            <person name="Miller A.N."/>
            <person name="Grigoriev I.V."/>
            <person name="Debuchy R."/>
            <person name="Gladieux P."/>
            <person name="Thoren M.H."/>
            <person name="Johannesson H."/>
        </authorList>
    </citation>
    <scope>NUCLEOTIDE SEQUENCE</scope>
    <source>
        <strain evidence="15">CBS 315.58</strain>
    </source>
</reference>
<dbReference type="InterPro" id="IPR014043">
    <property type="entry name" value="Acyl_transferase_dom"/>
</dbReference>
<dbReference type="PROSITE" id="PS00012">
    <property type="entry name" value="PHOSPHOPANTETHEINE"/>
    <property type="match status" value="1"/>
</dbReference>
<dbReference type="Pfam" id="PF07993">
    <property type="entry name" value="NAD_binding_4"/>
    <property type="match status" value="1"/>
</dbReference>
<dbReference type="Gene3D" id="3.40.50.150">
    <property type="entry name" value="Vaccinia Virus protein VP39"/>
    <property type="match status" value="1"/>
</dbReference>
<evidence type="ECO:0000256" key="3">
    <source>
        <dbReference type="ARBA" id="ARBA00022598"/>
    </source>
</evidence>
<dbReference type="InterPro" id="IPR001242">
    <property type="entry name" value="Condensation_dom"/>
</dbReference>
<evidence type="ECO:0000256" key="9">
    <source>
        <dbReference type="ARBA" id="ARBA00029443"/>
    </source>
</evidence>
<dbReference type="CDD" id="cd19532">
    <property type="entry name" value="C_PKS-NRPS"/>
    <property type="match status" value="1"/>
</dbReference>
<evidence type="ECO:0000313" key="16">
    <source>
        <dbReference type="Proteomes" id="UP001303160"/>
    </source>
</evidence>
<feature type="region of interest" description="Disordered" evidence="11">
    <location>
        <begin position="2495"/>
        <end position="2515"/>
    </location>
</feature>
<dbReference type="InterPro" id="IPR016035">
    <property type="entry name" value="Acyl_Trfase/lysoPLipase"/>
</dbReference>
<evidence type="ECO:0000256" key="4">
    <source>
        <dbReference type="ARBA" id="ARBA00022603"/>
    </source>
</evidence>
<dbReference type="InterPro" id="IPR010071">
    <property type="entry name" value="AA_adenyl_dom"/>
</dbReference>
<dbReference type="CDD" id="cd05930">
    <property type="entry name" value="A_NRPS"/>
    <property type="match status" value="1"/>
</dbReference>
<dbReference type="CDD" id="cd00833">
    <property type="entry name" value="PKS"/>
    <property type="match status" value="1"/>
</dbReference>
<dbReference type="Gene3D" id="3.30.559.30">
    <property type="entry name" value="Nonribosomal peptide synthetase, condensation domain"/>
    <property type="match status" value="1"/>
</dbReference>
<dbReference type="InterPro" id="IPR049552">
    <property type="entry name" value="PKS_DH_N"/>
</dbReference>
<dbReference type="InterPro" id="IPR042099">
    <property type="entry name" value="ANL_N_sf"/>
</dbReference>
<comment type="caution">
    <text evidence="15">The sequence shown here is derived from an EMBL/GenBank/DDBJ whole genome shotgun (WGS) entry which is preliminary data.</text>
</comment>
<dbReference type="Gene3D" id="1.10.1200.10">
    <property type="entry name" value="ACP-like"/>
    <property type="match status" value="2"/>
</dbReference>
<keyword evidence="1" id="KW-0596">Phosphopantetheine</keyword>
<dbReference type="SUPFAM" id="SSF51735">
    <property type="entry name" value="NAD(P)-binding Rossmann-fold domains"/>
    <property type="match status" value="2"/>
</dbReference>
<dbReference type="InterPro" id="IPR000873">
    <property type="entry name" value="AMP-dep_synth/lig_dom"/>
</dbReference>
<keyword evidence="2" id="KW-0597">Phosphoprotein</keyword>
<dbReference type="SMART" id="SM00827">
    <property type="entry name" value="PKS_AT"/>
    <property type="match status" value="1"/>
</dbReference>
<dbReference type="Proteomes" id="UP001303160">
    <property type="component" value="Unassembled WGS sequence"/>
</dbReference>
<feature type="active site" description="Proton donor; for dehydratase activity" evidence="10">
    <location>
        <position position="1148"/>
    </location>
</feature>
<evidence type="ECO:0000256" key="7">
    <source>
        <dbReference type="ARBA" id="ARBA00023002"/>
    </source>
</evidence>
<dbReference type="CDD" id="cd02440">
    <property type="entry name" value="AdoMet_MTases"/>
    <property type="match status" value="1"/>
</dbReference>
<dbReference type="Gene3D" id="3.40.47.10">
    <property type="match status" value="1"/>
</dbReference>
<proteinExistence type="inferred from homology"/>
<dbReference type="InterPro" id="IPR049551">
    <property type="entry name" value="PKS_DH_C"/>
</dbReference>
<evidence type="ECO:0000256" key="1">
    <source>
        <dbReference type="ARBA" id="ARBA00022450"/>
    </source>
</evidence>
<dbReference type="InterPro" id="IPR045851">
    <property type="entry name" value="AMP-bd_C_sf"/>
</dbReference>
<sequence>MPNNFVHEPIAIIGSGCRLPGGASSPSKLWDLLRNPRDLLRKIDRFDVDGFYHPDGRHHGTANVQHAHLLDEDFRLFDAGFFGIKPVEAESIDPLQRLLLETVYESLENAGIPLERLQGSDTAFYAGVMATDYTDLLMRDVDTIPQYFATATARSIISNRVSYVFDWHGPSMTIDTACSSSMLALHGAITSLRTGESKVAVAAGGNLILGPELFIALSKVNMLSPRGRSHMWDASADGYGRGEGFVSVVLKPLGDAIRDGDNIHCVIRESATNQDGRTMGITMPSAHAQADLIRKAYANVGLDVRNPSDRPQFFEAHGTGTKAGDPQEAEAIYSAFFGRGTVGSSEPKHPLYVGGIKTVVGHTEGTAGLSGLLKASLALQAGEIPPNLLFESLNPDLIPFYGPLEIPTQISAWPELPVGVPRRASVNSFGFGGANTHVILESYVPPEDNATTRGGVWTGASAIIPFVFSASSESALQRTLSSYQEYLLQYPNTNLSDLSWTLRARRSALPVKVALSASTVEELRHEIGKRLDGLEKTPDTSIGTRSSTGDRRILGVFTGQGAQWAQMGKDLLNTVPRAKEIVVKLDNALQNLPRPYRPSWRIADELLKDATASRMGEAAFSQPLCTVVQIILVDLLRTAGIRFSAVVGHSSGEIGAAHAAGFLSPEDATKVAYLRGFYAGLAQGSSGEKGAMMAVGCSMEEAIELCDKPEFRGKIKLAASNSSSSVTLSGDADAISRAKIMLDERKTFARLLKVDTAYHSHHMQPCAEPYVEALDAAGITIQTPDDDCVWYSSVLDGARMRPNDALRTTYWRDNMVNAVLFSQAVTSAVQNGGPTHFALEVGPHPALKGPASQTLAELNIEIPYAGTLKRGANDLLALSECLGSVWTHFGASAMNFEEVHALLPDSGRPTLLKNLPTYSWDHDRVYWYESRKSEQYRTRSQPPHQLLGSRVDDGTENELRWRIFLSVQQIPWLEGHKIQGQVVFPAAGYVSMVLEAAQMMAGETDSVQLLEVEDLDISRAIVFSDEKTGVETTTTLSAIERDAGSAVASFVISAHLSQNSTHLTKVASGTVRVVFDPSSSSLPPRAATPAHLIPIDSDRFYSSLETVGYGYTREFRTCSNMRRRLDFCTGFIEKSEDDQLLVHPGVLDQAFQAMFGAYSWPGDGRFWALFLPRTVKKITVVPSLFRAEQESRLAFDAWLVDSPSNEMRGDVVFFAGDKTLIQVEGASMVSVSQTTARDDRSMFFETIWGVAAPNGEVAVAGDRATPEEWELAEACERVAHYYWRRLDETLTPYEREHCAENHMHLLKAIRHLLDRPMDGRHSYLKPEWRHDDEKVIEDLMRQYPSSIDIKLSVSVGRALPAVIRGETTMLEHMRPDNMLDDFYAQSLGLPASNRWLGKMVKQLAHRYPRMNFIEIGAGTGSSTQAVLDALGNAYSSYTFTDISSGFFEKAAARFESASDKMIFKTLDVEKSVSDQGYTPQSYDVVIASNVLHATTNLHNTLVNTRSLLKPGGFLFLLEITDNTTIRYSFSMGGLSGWWLGVNDGRPYSPCITPSKWNRALRKAGFAGVDAITPARDLYPNPFSVIASQAVDDRMDRLRRPLLPAGYRAESSILYVLGGVQLDTFQIVDDVVGVAGHLFTDVNIIDTLDDILDAGILPDATILNLLDLDEPVFKDVTPQRLKALQLLVENSRNLLWVTYAQERENPWANASVGFLRSVAAEQPTLRAQVLDFAAADKPLSNTRVISEALLRLVATDSWERDPAFKDQLLWTTEPELRFRDDKLWVPRVMVHQDNNDRLNVSRRSIKRGVDEETTVRLIEENGSWALKQRYMPSALVSQAVKDTITVRVRYSSLRALKVDSKVGSSFLVVGQALGSERWVICLSTERSSVISVNQALAMNLPDGFTEAEAPGLLKKVLSYSLAGHIVSQASGRSGTLLVHEPDATLASVLTAHAIKSKFKVRFTTQKSEHSNSADWVYLHPRQTPRVALQALPKDVFAFVCIDHGNKLVELIKSTLPASCKVIEEDLAFHQQPVSLPGVSPSEVGLRLAALVDNTPSSFSVNGDVVSLSDLLQQDTGDHVSPLALIDWSLWPSLAVEVSPAAPSALFRADRSYMLVGMTGEMGQSLCRWMIRHGAGAVIMTSRNPKIERAWIDELEATGAKVKVAGFDATSRDAWIRFSEEIKRDLPPLAGIINGAVVLQDKFFLEMDINTFNGTLKPKVDSTIYLDEVFGDYPLDFFLVFSSLSSIIGNRGQANYNAANAFMTSFIQQRIARGQPASVLELGSVVGVGFLTRAGDVMEQILVKYGYLPVSEVDLQHMVAQCIMAGLPGSGENPDIISGLRYAYEGEDTGVHWVNNPRFSHMVLPPERDPVETGGKKTVLPARTQLAAAKSEQEAIKALETCFGTKLRAMLQMDESSFRHDAPLIEMGVDSLVAVEIRSWFLKEVGVDMAVLKILGGASTTGLCQFAVEQMPRELLPGIGAGDVAAVEPTIPAPVAVEKPSVSDTPKSVGSESGEDSSYVHVQPTASIMTSASDTASLVALTPPQVEGAGGSSASSVLEEDVPSTKPVPEVIRRVRVSSAQSRFWFLSMFLSDQTASNVTLSYNIRGKVRIEAFARALKQTVNAHEALRTCFIADENSAEKAWQGVMKTSKVELNHKTVSTDEEISAAYKRVRNTIYDLEQGETMQVVLLSKDSLTHTIIFGYHHIVLDGVGFTSFVADLERAYNGQAPSPMGLRYSEFAEKEGIAIEKGSLEKNLAYWKGEFQEVPPLLPLLPVSKTTTRKAISKYGSSYVEQRLDPKLAANLKLVCRQFHATSSHFYLAVFRIMLARLAGVDDLCIGLADANRHDSNVMSTVGLFLNMLPLRFKHLPDTPFGEVLKGTRVKVYEGLGHAGVPFDDLLQALKVPRSSGNSPLFQAFFDYHTGAQEKLQFADTTWQNADRNPGERAYDITLDVIEGSAGSLVALIGQEYLYGVPEMQKLLDCYLTLLEQFVNNPLLTCNAAKLFSNKQIQEALGLGQGRSMDFKWSETLGHRVHEICQQRPDSIAVRDGRGVVSLSYRDLERKAREIKDELLKRGVKQGDKIGVLQEASPDWICSLIAIFWAGGVYVPMVLLNPVPRLNAIIQAARPTVILVHKATTQLSSQLQTLGAAVVNVDRVVSTLTGLETIKSIPVTGEDPAVILFTSGSTGTPKGIVLRHRNLVNHMEGYVRNWNIGREVVLQQSAFSFDLSIGQIFTALSMGGTLVVAPEDARRDPRLLASLIHQENVTWTLLTPSEYSGILQAAPQELRQASSWKHALACGETLPRKLVREFAKLGHGSVRLYNCYGPAEAIISATMAEIPFLDGGDDGPVTVGQPNVNYSIHIIDEQRNPVPQGFPGEIVIGGCGVGVGYLNEEGLTKDKFLVNKFASDSDLRHGWNMCYRTGDMGRLRADGTLMHEGRLEGDSQVKIRGFRVDLLDIESTLLNEANGAIADAVVTLRSEAQILVAHVIFAQDQQSVPDKAAYLKDLLASLPLPAYMRPTVAVPVADFPKNLHGKKDRKAILSLPLPQLSGSPSGDADAETLSSVEKRLAEAWLDVLPADFASNFTIGSGTDFFAVGGNSLLLVKLQGRIRGVFNVSLPLIQLLDASILSQMAALVEASHTVETVDWEKETAVDKDLLKLSGQSSAQPSLKQHGKIVLLTGATGYLGPYLLQQLISDDSISAIHCVAVRADTLSQAKSRLHPSVASSSKIIVHVGDLGSPLLGLSTSVFSELVSSVDLIIHSGARRSFWDSYYSLRDTNVTSTRTLLHLACPRRVPIHFLSTSGVLLLSDATNPYLSASPAPETSVAGFRPPIDGSEGYAASKWASEVLLENASRQLRIPITIHRFTPRPASIPAVGGVKDAALEELATVTERLGVIPERSTWAGRFDVVRSEGLARGVVHGVVFGTAAGGTVRFVHHQGEATITPKEMFDYLEGRLPGVEERMGLLEWVGAVKREGYGWLFSTHDLSLRRGERGRETVVVNQR</sequence>
<dbReference type="EMBL" id="MU863878">
    <property type="protein sequence ID" value="KAK4205028.1"/>
    <property type="molecule type" value="Genomic_DNA"/>
</dbReference>
<feature type="region of interest" description="C-terminal hotdog fold" evidence="10">
    <location>
        <begin position="1092"/>
        <end position="1237"/>
    </location>
</feature>
<dbReference type="Pfam" id="PF16197">
    <property type="entry name" value="KAsynt_C_assoc"/>
    <property type="match status" value="1"/>
</dbReference>
<evidence type="ECO:0000256" key="5">
    <source>
        <dbReference type="ARBA" id="ARBA00022679"/>
    </source>
</evidence>
<dbReference type="InterPro" id="IPR016039">
    <property type="entry name" value="Thiolase-like"/>
</dbReference>
<dbReference type="GO" id="GO:0004312">
    <property type="term" value="F:fatty acid synthase activity"/>
    <property type="evidence" value="ECO:0007669"/>
    <property type="project" value="TreeGrafter"/>
</dbReference>
<dbReference type="GO" id="GO:0004315">
    <property type="term" value="F:3-oxoacyl-[acyl-carrier-protein] synthase activity"/>
    <property type="evidence" value="ECO:0007669"/>
    <property type="project" value="InterPro"/>
</dbReference>
<evidence type="ECO:0000256" key="8">
    <source>
        <dbReference type="ARBA" id="ARBA00023268"/>
    </source>
</evidence>
<evidence type="ECO:0000256" key="11">
    <source>
        <dbReference type="SAM" id="MobiDB-lite"/>
    </source>
</evidence>
<dbReference type="SMART" id="SM00826">
    <property type="entry name" value="PKS_DH"/>
    <property type="match status" value="1"/>
</dbReference>
<feature type="region of interest" description="N-terminal hotdog fold" evidence="10">
    <location>
        <begin position="944"/>
        <end position="1078"/>
    </location>
</feature>
<dbReference type="Gene3D" id="3.40.50.720">
    <property type="entry name" value="NAD(P)-binding Rossmann-like Domain"/>
    <property type="match status" value="3"/>
</dbReference>
<dbReference type="Gene3D" id="3.10.129.110">
    <property type="entry name" value="Polyketide synthase dehydratase"/>
    <property type="match status" value="1"/>
</dbReference>
<dbReference type="GO" id="GO:0009403">
    <property type="term" value="P:toxin biosynthetic process"/>
    <property type="evidence" value="ECO:0007669"/>
    <property type="project" value="UniProtKB-ARBA"/>
</dbReference>
<dbReference type="Gene3D" id="3.30.300.30">
    <property type="match status" value="1"/>
</dbReference>
<dbReference type="PANTHER" id="PTHR43775">
    <property type="entry name" value="FATTY ACID SYNTHASE"/>
    <property type="match status" value="1"/>
</dbReference>
<dbReference type="Gene3D" id="3.40.50.12780">
    <property type="entry name" value="N-terminal domain of ligase-like"/>
    <property type="match status" value="1"/>
</dbReference>
<dbReference type="PROSITE" id="PS50075">
    <property type="entry name" value="CARRIER"/>
    <property type="match status" value="2"/>
</dbReference>
<dbReference type="Pfam" id="PF00501">
    <property type="entry name" value="AMP-binding"/>
    <property type="match status" value="1"/>
</dbReference>
<dbReference type="SMART" id="SM00822">
    <property type="entry name" value="PKS_KR"/>
    <property type="match status" value="1"/>
</dbReference>